<feature type="region of interest" description="Disordered" evidence="2">
    <location>
        <begin position="122"/>
        <end position="145"/>
    </location>
</feature>
<sequence>MKALINENKTLIVLLVMLAFVVAGAFYYYGVYPKNEEKKRMLRTVEALELEINQLEQNIEHASVVQAAPENEFQLRKKLPEKREISKLLMSLQEIELISDAKILSIIFNDYDASVSNSSLIEGVDDEEEGAVQEDSGQDGEEEDVPQTNIDITSLPEQLKLLSLQVHVLVPGDDQLLQFIQEIEALDRVIRVDDVQFSKAGEEELASENPDESIGVTIQLTTFYSGVGGE</sequence>
<organism evidence="4 5">
    <name type="scientific">Sporosarcina ureilytica</name>
    <dbReference type="NCBI Taxonomy" id="298596"/>
    <lineage>
        <taxon>Bacteria</taxon>
        <taxon>Bacillati</taxon>
        <taxon>Bacillota</taxon>
        <taxon>Bacilli</taxon>
        <taxon>Bacillales</taxon>
        <taxon>Caryophanaceae</taxon>
        <taxon>Sporosarcina</taxon>
    </lineage>
</organism>
<keyword evidence="5" id="KW-1185">Reference proteome</keyword>
<dbReference type="Gene3D" id="3.30.70.60">
    <property type="match status" value="1"/>
</dbReference>
<dbReference type="EMBL" id="CP017560">
    <property type="protein sequence ID" value="AOV07602.1"/>
    <property type="molecule type" value="Genomic_DNA"/>
</dbReference>
<proteinExistence type="predicted"/>
<name>A0A1D8JFW2_9BACL</name>
<evidence type="ECO:0008006" key="6">
    <source>
        <dbReference type="Google" id="ProtNLM"/>
    </source>
</evidence>
<feature type="compositionally biased region" description="Acidic residues" evidence="2">
    <location>
        <begin position="123"/>
        <end position="145"/>
    </location>
</feature>
<dbReference type="Proteomes" id="UP000185746">
    <property type="component" value="Chromosome"/>
</dbReference>
<evidence type="ECO:0000313" key="4">
    <source>
        <dbReference type="EMBL" id="AOV07602.1"/>
    </source>
</evidence>
<gene>
    <name evidence="4" type="ORF">BI350_08685</name>
</gene>
<evidence type="ECO:0000256" key="2">
    <source>
        <dbReference type="SAM" id="MobiDB-lite"/>
    </source>
</evidence>
<dbReference type="InterPro" id="IPR014717">
    <property type="entry name" value="Transl_elong_EF1B/ribsomal_bS6"/>
</dbReference>
<feature type="transmembrane region" description="Helical" evidence="3">
    <location>
        <begin position="12"/>
        <end position="31"/>
    </location>
</feature>
<keyword evidence="1" id="KW-0175">Coiled coil</keyword>
<keyword evidence="3" id="KW-0812">Transmembrane</keyword>
<evidence type="ECO:0000256" key="1">
    <source>
        <dbReference type="SAM" id="Coils"/>
    </source>
</evidence>
<protein>
    <recommendedName>
        <fullName evidence="6">Pilus assembly protein PilO</fullName>
    </recommendedName>
</protein>
<feature type="coiled-coil region" evidence="1">
    <location>
        <begin position="38"/>
        <end position="65"/>
    </location>
</feature>
<accession>A0A1D8JFW2</accession>
<dbReference type="RefSeq" id="WP_075527734.1">
    <property type="nucleotide sequence ID" value="NZ_CP017560.1"/>
</dbReference>
<evidence type="ECO:0000256" key="3">
    <source>
        <dbReference type="SAM" id="Phobius"/>
    </source>
</evidence>
<dbReference type="KEGG" id="surl:BI350_08685"/>
<dbReference type="AlphaFoldDB" id="A0A1D8JFW2"/>
<reference evidence="4 5" key="1">
    <citation type="submission" date="2016-09" db="EMBL/GenBank/DDBJ databases">
        <title>Complete genome sequence of the Lysinibacillus sphaericus LMG 22257, a specie of Bacillus with ureolytic activity that can effectively biodeposit calcium carbonate.</title>
        <authorList>
            <person name="Yan W."/>
        </authorList>
    </citation>
    <scope>NUCLEOTIDE SEQUENCE [LARGE SCALE GENOMIC DNA]</scope>
    <source>
        <strain evidence="4 5">LMG 22257</strain>
    </source>
</reference>
<evidence type="ECO:0000313" key="5">
    <source>
        <dbReference type="Proteomes" id="UP000185746"/>
    </source>
</evidence>
<keyword evidence="3" id="KW-0472">Membrane</keyword>
<keyword evidence="3" id="KW-1133">Transmembrane helix</keyword>